<comment type="similarity">
    <text evidence="5">Belongs to the Prp family.</text>
</comment>
<comment type="caution">
    <text evidence="7">The sequence shown here is derived from an EMBL/GenBank/DDBJ whole genome shotgun (WGS) entry which is preliminary data.</text>
</comment>
<accession>A0ABW2UWY0</accession>
<keyword evidence="8" id="KW-1185">Reference proteome</keyword>
<gene>
    <name evidence="7" type="ORF">ACFQWB_00450</name>
</gene>
<evidence type="ECO:0000256" key="2">
    <source>
        <dbReference type="ARBA" id="ARBA00022670"/>
    </source>
</evidence>
<proteinExistence type="inferred from homology"/>
<dbReference type="Proteomes" id="UP001596528">
    <property type="component" value="Unassembled WGS sequence"/>
</dbReference>
<dbReference type="InterPro" id="IPR007422">
    <property type="entry name" value="Peptidase_Prp"/>
</dbReference>
<evidence type="ECO:0000256" key="3">
    <source>
        <dbReference type="ARBA" id="ARBA00022801"/>
    </source>
</evidence>
<dbReference type="InterPro" id="IPR036764">
    <property type="entry name" value="Peptidase_Prp_sf"/>
</dbReference>
<organism evidence="7 8">
    <name type="scientific">Paenibacillus thermoaerophilus</name>
    <dbReference type="NCBI Taxonomy" id="1215385"/>
    <lineage>
        <taxon>Bacteria</taxon>
        <taxon>Bacillati</taxon>
        <taxon>Bacillota</taxon>
        <taxon>Bacilli</taxon>
        <taxon>Bacillales</taxon>
        <taxon>Paenibacillaceae</taxon>
        <taxon>Paenibacillus</taxon>
    </lineage>
</organism>
<dbReference type="GO" id="GO:0008233">
    <property type="term" value="F:peptidase activity"/>
    <property type="evidence" value="ECO:0007669"/>
    <property type="project" value="UniProtKB-KW"/>
</dbReference>
<keyword evidence="2 7" id="KW-0645">Protease</keyword>
<dbReference type="Gene3D" id="3.30.70.1490">
    <property type="entry name" value="Cysteine protease Prp"/>
    <property type="match status" value="1"/>
</dbReference>
<dbReference type="PANTHER" id="PTHR39178">
    <property type="entry name" value="HYPOTHETICAL RIBOSOME-ASSOCIATED PROTEIN"/>
    <property type="match status" value="1"/>
</dbReference>
<evidence type="ECO:0000256" key="6">
    <source>
        <dbReference type="ARBA" id="ARBA00044538"/>
    </source>
</evidence>
<sequence length="116" mass="12692">MIRVKLERRASDGAIVRYRVTGHAEYDVSGKDIVCAAVSAVSVGTVNAVEALTGVRLKASMRHGDLDVAIPDELPQDAADKVQLLLSSMLVMLQSIEESYGKYITINDSTIMNRRR</sequence>
<reference evidence="8" key="1">
    <citation type="journal article" date="2019" name="Int. J. Syst. Evol. Microbiol.">
        <title>The Global Catalogue of Microorganisms (GCM) 10K type strain sequencing project: providing services to taxonomists for standard genome sequencing and annotation.</title>
        <authorList>
            <consortium name="The Broad Institute Genomics Platform"/>
            <consortium name="The Broad Institute Genome Sequencing Center for Infectious Disease"/>
            <person name="Wu L."/>
            <person name="Ma J."/>
        </authorList>
    </citation>
    <scope>NUCLEOTIDE SEQUENCE [LARGE SCALE GENOMIC DNA]</scope>
    <source>
        <strain evidence="8">JCM 18657</strain>
    </source>
</reference>
<evidence type="ECO:0000313" key="8">
    <source>
        <dbReference type="Proteomes" id="UP001596528"/>
    </source>
</evidence>
<evidence type="ECO:0000256" key="1">
    <source>
        <dbReference type="ARBA" id="ARBA00022517"/>
    </source>
</evidence>
<protein>
    <recommendedName>
        <fullName evidence="6">Ribosomal processing cysteine protease Prp</fullName>
    </recommendedName>
</protein>
<keyword evidence="4" id="KW-0788">Thiol protease</keyword>
<dbReference type="PANTHER" id="PTHR39178:SF1">
    <property type="entry name" value="RIBOSOMAL-PROCESSING CYSTEINE PROTEASE PRP"/>
    <property type="match status" value="1"/>
</dbReference>
<dbReference type="GO" id="GO:0006508">
    <property type="term" value="P:proteolysis"/>
    <property type="evidence" value="ECO:0007669"/>
    <property type="project" value="UniProtKB-KW"/>
</dbReference>
<dbReference type="Pfam" id="PF04327">
    <property type="entry name" value="Peptidase_Prp"/>
    <property type="match status" value="1"/>
</dbReference>
<keyword evidence="3" id="KW-0378">Hydrolase</keyword>
<dbReference type="SUPFAM" id="SSF118010">
    <property type="entry name" value="TM1457-like"/>
    <property type="match status" value="1"/>
</dbReference>
<keyword evidence="1" id="KW-0690">Ribosome biogenesis</keyword>
<dbReference type="CDD" id="cd16332">
    <property type="entry name" value="Prp-like"/>
    <property type="match status" value="1"/>
</dbReference>
<dbReference type="RefSeq" id="WP_138788963.1">
    <property type="nucleotide sequence ID" value="NZ_JBHTGQ010000002.1"/>
</dbReference>
<evidence type="ECO:0000256" key="5">
    <source>
        <dbReference type="ARBA" id="ARBA00044503"/>
    </source>
</evidence>
<dbReference type="EMBL" id="JBHTGQ010000002">
    <property type="protein sequence ID" value="MFC7748414.1"/>
    <property type="molecule type" value="Genomic_DNA"/>
</dbReference>
<evidence type="ECO:0000256" key="4">
    <source>
        <dbReference type="ARBA" id="ARBA00022807"/>
    </source>
</evidence>
<evidence type="ECO:0000313" key="7">
    <source>
        <dbReference type="EMBL" id="MFC7748414.1"/>
    </source>
</evidence>
<name>A0ABW2UWY0_9BACL</name>